<proteinExistence type="predicted"/>
<gene>
    <name evidence="2" type="ORF">SAMD00023353_6700250</name>
</gene>
<feature type="region of interest" description="Disordered" evidence="1">
    <location>
        <begin position="84"/>
        <end position="104"/>
    </location>
</feature>
<feature type="compositionally biased region" description="Polar residues" evidence="1">
    <location>
        <begin position="1"/>
        <end position="11"/>
    </location>
</feature>
<dbReference type="OrthoDB" id="4725908at2759"/>
<evidence type="ECO:0000313" key="3">
    <source>
        <dbReference type="Proteomes" id="UP000054516"/>
    </source>
</evidence>
<dbReference type="Proteomes" id="UP000054516">
    <property type="component" value="Unassembled WGS sequence"/>
</dbReference>
<accession>A0A1W2TTE1</accession>
<keyword evidence="3" id="KW-1185">Reference proteome</keyword>
<protein>
    <submittedName>
        <fullName evidence="2">Uncharacterized protein</fullName>
    </submittedName>
</protein>
<dbReference type="EMBL" id="DF977512">
    <property type="protein sequence ID" value="GAP91822.1"/>
    <property type="molecule type" value="Genomic_DNA"/>
</dbReference>
<name>A0A1W2TTE1_ROSNE</name>
<evidence type="ECO:0000313" key="2">
    <source>
        <dbReference type="EMBL" id="GAP91822.1"/>
    </source>
</evidence>
<sequence>MNTTASKSAGNSVREERPKGEAASMFITEIKAKKIPHTLMLKQALDEIFGKEQFECEMRHNTYTIKSHRPLDESYVLAVVRRQPYPPPPQEPAQKPKRWYQSIF</sequence>
<organism evidence="2">
    <name type="scientific">Rosellinia necatrix</name>
    <name type="common">White root-rot fungus</name>
    <dbReference type="NCBI Taxonomy" id="77044"/>
    <lineage>
        <taxon>Eukaryota</taxon>
        <taxon>Fungi</taxon>
        <taxon>Dikarya</taxon>
        <taxon>Ascomycota</taxon>
        <taxon>Pezizomycotina</taxon>
        <taxon>Sordariomycetes</taxon>
        <taxon>Xylariomycetidae</taxon>
        <taxon>Xylariales</taxon>
        <taxon>Xylariaceae</taxon>
        <taxon>Rosellinia</taxon>
    </lineage>
</organism>
<dbReference type="AlphaFoldDB" id="A0A1W2TTE1"/>
<feature type="region of interest" description="Disordered" evidence="1">
    <location>
        <begin position="1"/>
        <end position="22"/>
    </location>
</feature>
<evidence type="ECO:0000256" key="1">
    <source>
        <dbReference type="SAM" id="MobiDB-lite"/>
    </source>
</evidence>
<reference evidence="2" key="1">
    <citation type="submission" date="2016-03" db="EMBL/GenBank/DDBJ databases">
        <title>Draft genome sequence of Rosellinia necatrix.</title>
        <authorList>
            <person name="Kanematsu S."/>
        </authorList>
    </citation>
    <scope>NUCLEOTIDE SEQUENCE [LARGE SCALE GENOMIC DNA]</scope>
    <source>
        <strain evidence="2">W97</strain>
    </source>
</reference>